<evidence type="ECO:0000313" key="1">
    <source>
        <dbReference type="EMBL" id="MCL9815640.1"/>
    </source>
</evidence>
<dbReference type="EMBL" id="JAKRVX010000001">
    <property type="protein sequence ID" value="MCL9815640.1"/>
    <property type="molecule type" value="Genomic_DNA"/>
</dbReference>
<evidence type="ECO:0000313" key="2">
    <source>
        <dbReference type="Proteomes" id="UP001203207"/>
    </source>
</evidence>
<protein>
    <submittedName>
        <fullName evidence="1">Uncharacterized protein</fullName>
    </submittedName>
</protein>
<comment type="caution">
    <text evidence="1">The sequence shown here is derived from an EMBL/GenBank/DDBJ whole genome shotgun (WGS) entry which is preliminary data.</text>
</comment>
<organism evidence="1 2">
    <name type="scientific">Natronocalculus amylovorans</name>
    <dbReference type="NCBI Taxonomy" id="2917812"/>
    <lineage>
        <taxon>Archaea</taxon>
        <taxon>Methanobacteriati</taxon>
        <taxon>Methanobacteriota</taxon>
        <taxon>Stenosarchaea group</taxon>
        <taxon>Halobacteria</taxon>
        <taxon>Halobacteriales</taxon>
        <taxon>Haloferacaceae</taxon>
        <taxon>Natronocalculus</taxon>
    </lineage>
</organism>
<name>A0AAE3FUZ7_9EURY</name>
<sequence length="84" mass="9320">MERETVSHQGSGVQIEIRETPYKQHMEYPLVEVTWWSSIEDCTTLVFAETDPARRQLEPAGVLLGGVPTAVVTALEKSGYQIAS</sequence>
<accession>A0AAE3FUZ7</accession>
<proteinExistence type="predicted"/>
<dbReference type="AlphaFoldDB" id="A0AAE3FUZ7"/>
<reference evidence="1" key="1">
    <citation type="journal article" date="2022" name="Syst. Appl. Microbiol.">
        <title>Natronocalculus amylovorans gen. nov., sp. nov., and Natranaeroarchaeum aerophilus sp. nov., dominant culturable amylolytic natronoarchaea from hypersaline soda lakes in southwestern Siberia.</title>
        <authorList>
            <person name="Sorokin D.Y."/>
            <person name="Elcheninov A.G."/>
            <person name="Khizhniak T.V."/>
            <person name="Koenen M."/>
            <person name="Bale N.J."/>
            <person name="Damste J.S.S."/>
            <person name="Kublanov I.V."/>
        </authorList>
    </citation>
    <scope>NUCLEOTIDE SEQUENCE</scope>
    <source>
        <strain evidence="1">AArc-St2</strain>
    </source>
</reference>
<dbReference type="Proteomes" id="UP001203207">
    <property type="component" value="Unassembled WGS sequence"/>
</dbReference>
<keyword evidence="2" id="KW-1185">Reference proteome</keyword>
<dbReference type="RefSeq" id="WP_250582497.1">
    <property type="nucleotide sequence ID" value="NZ_JAKRVX010000001.1"/>
</dbReference>
<gene>
    <name evidence="1" type="ORF">AArcSt2_01660</name>
</gene>
<reference evidence="1" key="2">
    <citation type="submission" date="2022-02" db="EMBL/GenBank/DDBJ databases">
        <authorList>
            <person name="Elcheninov A.G."/>
            <person name="Sorokin D.Y."/>
            <person name="Kublanov I.V."/>
        </authorList>
    </citation>
    <scope>NUCLEOTIDE SEQUENCE</scope>
    <source>
        <strain evidence="1">AArc-St2</strain>
    </source>
</reference>